<evidence type="ECO:0000256" key="3">
    <source>
        <dbReference type="ARBA" id="ARBA00022827"/>
    </source>
</evidence>
<keyword evidence="2" id="KW-0285">Flavoprotein</keyword>
<comment type="caution">
    <text evidence="7">The sequence shown here is derived from an EMBL/GenBank/DDBJ whole genome shotgun (WGS) entry which is preliminary data.</text>
</comment>
<comment type="similarity">
    <text evidence="1">Belongs to the paxM FAD-dependent monooxygenase family.</text>
</comment>
<keyword evidence="8" id="KW-1185">Reference proteome</keyword>
<evidence type="ECO:0000256" key="5">
    <source>
        <dbReference type="ARBA" id="ARBA00023033"/>
    </source>
</evidence>
<evidence type="ECO:0000256" key="4">
    <source>
        <dbReference type="ARBA" id="ARBA00023002"/>
    </source>
</evidence>
<dbReference type="PANTHER" id="PTHR13789">
    <property type="entry name" value="MONOOXYGENASE"/>
    <property type="match status" value="1"/>
</dbReference>
<evidence type="ECO:0000256" key="1">
    <source>
        <dbReference type="ARBA" id="ARBA00007992"/>
    </source>
</evidence>
<protein>
    <recommendedName>
        <fullName evidence="6">FAD-binding domain-containing protein</fullName>
    </recommendedName>
</protein>
<reference evidence="7" key="1">
    <citation type="submission" date="2023-01" db="EMBL/GenBank/DDBJ databases">
        <authorList>
            <person name="Van Ghelder C."/>
            <person name="Rancurel C."/>
        </authorList>
    </citation>
    <scope>NUCLEOTIDE SEQUENCE</scope>
    <source>
        <strain evidence="7">CNCM I-4278</strain>
    </source>
</reference>
<feature type="domain" description="FAD-binding" evidence="6">
    <location>
        <begin position="163"/>
        <end position="358"/>
    </location>
</feature>
<keyword evidence="4" id="KW-0560">Oxidoreductase</keyword>
<dbReference type="EMBL" id="CAOQHR010000001">
    <property type="protein sequence ID" value="CAI6285632.1"/>
    <property type="molecule type" value="Genomic_DNA"/>
</dbReference>
<evidence type="ECO:0000313" key="8">
    <source>
        <dbReference type="Proteomes" id="UP001152607"/>
    </source>
</evidence>
<dbReference type="PRINTS" id="PR00420">
    <property type="entry name" value="RNGMNOXGNASE"/>
</dbReference>
<dbReference type="GO" id="GO:0004497">
    <property type="term" value="F:monooxygenase activity"/>
    <property type="evidence" value="ECO:0007669"/>
    <property type="project" value="UniProtKB-KW"/>
</dbReference>
<keyword evidence="5" id="KW-0503">Monooxygenase</keyword>
<accession>A0A9W4XEU3</accession>
<dbReference type="GO" id="GO:0071949">
    <property type="term" value="F:FAD binding"/>
    <property type="evidence" value="ECO:0007669"/>
    <property type="project" value="InterPro"/>
</dbReference>
<dbReference type="Proteomes" id="UP001152607">
    <property type="component" value="Unassembled WGS sequence"/>
</dbReference>
<gene>
    <name evidence="7" type="ORF">PDIGIT_LOCUS2288</name>
</gene>
<proteinExistence type="inferred from homology"/>
<dbReference type="PANTHER" id="PTHR13789:SF309">
    <property type="entry name" value="PUTATIVE (AFU_ORTHOLOGUE AFUA_6G14510)-RELATED"/>
    <property type="match status" value="1"/>
</dbReference>
<organism evidence="7 8">
    <name type="scientific">Periconia digitata</name>
    <dbReference type="NCBI Taxonomy" id="1303443"/>
    <lineage>
        <taxon>Eukaryota</taxon>
        <taxon>Fungi</taxon>
        <taxon>Dikarya</taxon>
        <taxon>Ascomycota</taxon>
        <taxon>Pezizomycotina</taxon>
        <taxon>Dothideomycetes</taxon>
        <taxon>Pleosporomycetidae</taxon>
        <taxon>Pleosporales</taxon>
        <taxon>Massarineae</taxon>
        <taxon>Periconiaceae</taxon>
        <taxon>Periconia</taxon>
    </lineage>
</organism>
<dbReference type="SUPFAM" id="SSF51905">
    <property type="entry name" value="FAD/NAD(P)-binding domain"/>
    <property type="match status" value="1"/>
</dbReference>
<dbReference type="AlphaFoldDB" id="A0A9W4XEU3"/>
<evidence type="ECO:0000259" key="6">
    <source>
        <dbReference type="Pfam" id="PF01494"/>
    </source>
</evidence>
<name>A0A9W4XEU3_9PLEO</name>
<evidence type="ECO:0000256" key="2">
    <source>
        <dbReference type="ARBA" id="ARBA00022630"/>
    </source>
</evidence>
<dbReference type="InterPro" id="IPR050493">
    <property type="entry name" value="FAD-dep_Monooxygenase_BioMet"/>
</dbReference>
<dbReference type="InterPro" id="IPR036188">
    <property type="entry name" value="FAD/NAD-bd_sf"/>
</dbReference>
<dbReference type="Pfam" id="PF01494">
    <property type="entry name" value="FAD_binding_3"/>
    <property type="match status" value="1"/>
</dbReference>
<sequence>MKIIIVGGGLSGLTTWLYLRKTLPSPESHSIHVYESHNPHDELPTGAANPFPSMLGSLTDSAPVIGNIISITADSVRLIKQIDQKLYDLFKTRGYCNENYTFKTARGHTIGVVPVVDFQDPPEYTVCLPRYSFWKLLHEVVGENNIEYKRVIGVDLSGGKPRVTLANGESEDADLVVGADGARSVVRVALFGDDAEGKYATEFEGFAGVGSFLDEDIPESITKDKTMVFTFGPTGSFGYCSAAPVNQRVLSWWSNWGISDFPSSNVMNVEDVRRELRKRHGTWNDPVIQRIIDKMSTDRIYPVWTTPDLPFWGAKGALLVGDAAHTLRAMSGQGAGQALEDTVTLCQLLRHYLGRAEKGKMSVAEAVDATSKALFEIRSPRTAAIRDRARRMYLTKKPIRSVALEYLWYLFIYMCVRYRWVGYLVLGLMWKGDDWKAEDEVEKYLAEREKDGRLV</sequence>
<dbReference type="Gene3D" id="3.50.50.60">
    <property type="entry name" value="FAD/NAD(P)-binding domain"/>
    <property type="match status" value="1"/>
</dbReference>
<keyword evidence="3" id="KW-0274">FAD</keyword>
<dbReference type="InterPro" id="IPR002938">
    <property type="entry name" value="FAD-bd"/>
</dbReference>
<evidence type="ECO:0000313" key="7">
    <source>
        <dbReference type="EMBL" id="CAI6285632.1"/>
    </source>
</evidence>
<dbReference type="OrthoDB" id="16820at2759"/>